<keyword evidence="4 7" id="KW-0378">Hydrolase</keyword>
<evidence type="ECO:0000256" key="4">
    <source>
        <dbReference type="ARBA" id="ARBA00022801"/>
    </source>
</evidence>
<protein>
    <recommendedName>
        <fullName evidence="5">Dipeptidyl-peptidase V</fullName>
    </recommendedName>
</protein>
<evidence type="ECO:0000256" key="2">
    <source>
        <dbReference type="ARBA" id="ARBA00022670"/>
    </source>
</evidence>
<dbReference type="Pfam" id="PF00326">
    <property type="entry name" value="Peptidase_S9"/>
    <property type="match status" value="1"/>
</dbReference>
<evidence type="ECO:0000313" key="8">
    <source>
        <dbReference type="Proteomes" id="UP000053611"/>
    </source>
</evidence>
<comment type="similarity">
    <text evidence="1">Belongs to the peptidase S9C family.</text>
</comment>
<dbReference type="SMR" id="A0A0J0XB79"/>
<name>A0A0J0XB79_9TREE</name>
<dbReference type="RefSeq" id="XP_018274791.1">
    <property type="nucleotide sequence ID" value="XM_018426152.1"/>
</dbReference>
<dbReference type="AlphaFoldDB" id="A0A0J0XB79"/>
<dbReference type="GeneID" id="28986755"/>
<dbReference type="Proteomes" id="UP000053611">
    <property type="component" value="Unassembled WGS sequence"/>
</dbReference>
<evidence type="ECO:0000256" key="1">
    <source>
        <dbReference type="ARBA" id="ARBA00010040"/>
    </source>
</evidence>
<keyword evidence="2" id="KW-0645">Protease</keyword>
<dbReference type="STRING" id="879819.A0A0J0XB79"/>
<dbReference type="GO" id="GO:0004252">
    <property type="term" value="F:serine-type endopeptidase activity"/>
    <property type="evidence" value="ECO:0007669"/>
    <property type="project" value="TreeGrafter"/>
</dbReference>
<dbReference type="EMBL" id="KQ087329">
    <property type="protein sequence ID" value="KLT38300.1"/>
    <property type="molecule type" value="Genomic_DNA"/>
</dbReference>
<dbReference type="Gene3D" id="3.40.50.1820">
    <property type="entry name" value="alpha/beta hydrolase"/>
    <property type="match status" value="1"/>
</dbReference>
<accession>A0A0J0XB79</accession>
<dbReference type="InterPro" id="IPR029058">
    <property type="entry name" value="AB_hydrolase_fold"/>
</dbReference>
<dbReference type="OrthoDB" id="416344at2759"/>
<gene>
    <name evidence="7" type="ORF">CC85DRAFT_316338</name>
</gene>
<dbReference type="PANTHER" id="PTHR42776">
    <property type="entry name" value="SERINE PEPTIDASE S9 FAMILY MEMBER"/>
    <property type="match status" value="1"/>
</dbReference>
<dbReference type="InterPro" id="IPR001375">
    <property type="entry name" value="Peptidase_S9_cat"/>
</dbReference>
<evidence type="ECO:0000256" key="3">
    <source>
        <dbReference type="ARBA" id="ARBA00022729"/>
    </source>
</evidence>
<keyword evidence="8" id="KW-1185">Reference proteome</keyword>
<reference evidence="7 8" key="1">
    <citation type="submission" date="2015-03" db="EMBL/GenBank/DDBJ databases">
        <title>Genomics and transcriptomics of the oil-accumulating basidiomycete yeast T. oleaginosus allow insights into substrate utilization and the diverse evolutionary trajectories of mating systems in fungi.</title>
        <authorList>
            <consortium name="DOE Joint Genome Institute"/>
            <person name="Kourist R."/>
            <person name="Kracht O."/>
            <person name="Bracharz F."/>
            <person name="Lipzen A."/>
            <person name="Nolan M."/>
            <person name="Ohm R."/>
            <person name="Grigoriev I."/>
            <person name="Sun S."/>
            <person name="Heitman J."/>
            <person name="Bruck T."/>
            <person name="Nowrousian M."/>
        </authorList>
    </citation>
    <scope>NUCLEOTIDE SEQUENCE [LARGE SCALE GENOMIC DNA]</scope>
    <source>
        <strain evidence="7 8">IBC0246</strain>
    </source>
</reference>
<dbReference type="SUPFAM" id="SSF82171">
    <property type="entry name" value="DPP6 N-terminal domain-like"/>
    <property type="match status" value="1"/>
</dbReference>
<keyword evidence="3" id="KW-0732">Signal</keyword>
<feature type="domain" description="Peptidase S9 prolyl oligopeptidase catalytic" evidence="6">
    <location>
        <begin position="517"/>
        <end position="727"/>
    </location>
</feature>
<dbReference type="GO" id="GO:0006508">
    <property type="term" value="P:proteolysis"/>
    <property type="evidence" value="ECO:0007669"/>
    <property type="project" value="UniProtKB-KW"/>
</dbReference>
<dbReference type="PANTHER" id="PTHR42776:SF13">
    <property type="entry name" value="DIPEPTIDYL-PEPTIDASE 5"/>
    <property type="match status" value="1"/>
</dbReference>
<dbReference type="SUPFAM" id="SSF53474">
    <property type="entry name" value="alpha/beta-Hydrolases"/>
    <property type="match status" value="1"/>
</dbReference>
<organism evidence="7 8">
    <name type="scientific">Cutaneotrichosporon oleaginosum</name>
    <dbReference type="NCBI Taxonomy" id="879819"/>
    <lineage>
        <taxon>Eukaryota</taxon>
        <taxon>Fungi</taxon>
        <taxon>Dikarya</taxon>
        <taxon>Basidiomycota</taxon>
        <taxon>Agaricomycotina</taxon>
        <taxon>Tremellomycetes</taxon>
        <taxon>Trichosporonales</taxon>
        <taxon>Trichosporonaceae</taxon>
        <taxon>Cutaneotrichosporon</taxon>
    </lineage>
</organism>
<evidence type="ECO:0000256" key="5">
    <source>
        <dbReference type="ARBA" id="ARBA00032829"/>
    </source>
</evidence>
<evidence type="ECO:0000259" key="6">
    <source>
        <dbReference type="Pfam" id="PF00326"/>
    </source>
</evidence>
<sequence length="730" mass="81980">MLFPLLALLGLVAAENVDKAGQFTPVDMLTTPRPQAAIAAPDGRHAISVVDQWNEKEDTMSRTLYILDLDGLEQLQPAEEIKHKRVRKLWTAPTSQAHDFLWLSNTTLAYVNGSTLLHLSIDPKYAGRTMKTLDFPAGTEPSGLQYDSDSKVLVFSAAVWEKDLDLDKTAAGDKAYEERGDSGLVLDDLFVRHWDTWRVPGRIYTLGMTKLNRRQKKRDEDRGGDSADAEAEFTGGHKFENILKGTGLYSQMDAISEFSLNGHRVAVALKPNDISVATHTRMEVYVVDLEKLGSKPSQLTPGKLGAVSGVEFSRDGSKLAWFQMAEDGYESDKRVVMVHTFDSGKTEAWTQNWDRSPDSLAWDVDSRSLYGTAEYKGRVLPYHFPAAGRLPVPLLFNGSTSRISPLTDSTFLISRSSLQHPTEIFFLDLEEGDEPGHDPHKRPAEQVIQLTHYSEAHIGGRLDAHAPEEIWFEGVDGFRVHAWVLKPRGWSKDDAAASYPLAFLIHGGPQGAWDESWSTRWNPAVYASAGYFVVAVNPTGSTGYGQEFCDRIQNHWGDRPYQDLLAGYNAALTKYPQIDRNRTAALGASYGGFMVNWINGHNAFGFKALVYHDGMLSTTDTFYSTEELWFPQREFLGSPATARDNYERWNPMNHVLNWRTPTLVVQGGLDFRLSESMGIATFTALQYHGVASRFLYFPDENHWVLKAHNSRCWHAEVLRWLDQWVGHGKK</sequence>
<evidence type="ECO:0000313" key="7">
    <source>
        <dbReference type="EMBL" id="KLT38300.1"/>
    </source>
</evidence>
<proteinExistence type="inferred from homology"/>
<dbReference type="FunFam" id="3.40.50.1820:FF:000028">
    <property type="entry name" value="S9 family peptidase"/>
    <property type="match status" value="1"/>
</dbReference>